<dbReference type="OrthoDB" id="32195at2"/>
<feature type="active site" evidence="6">
    <location>
        <position position="85"/>
    </location>
</feature>
<dbReference type="Proteomes" id="UP000199242">
    <property type="component" value="Unassembled WGS sequence"/>
</dbReference>
<keyword evidence="2 6" id="KW-0808">Transferase</keyword>
<dbReference type="EMBL" id="FNHD01000012">
    <property type="protein sequence ID" value="SDM07266.1"/>
    <property type="molecule type" value="Genomic_DNA"/>
</dbReference>
<accession>A0A1G9Q8C3</accession>
<dbReference type="InterPro" id="IPR001525">
    <property type="entry name" value="C5_MeTfrase"/>
</dbReference>
<accession>A0A4V6IDN7</accession>
<evidence type="ECO:0000256" key="7">
    <source>
        <dbReference type="RuleBase" id="RU000416"/>
    </source>
</evidence>
<dbReference type="InterPro" id="IPR031303">
    <property type="entry name" value="C5_meth_CS"/>
</dbReference>
<dbReference type="InterPro" id="IPR050390">
    <property type="entry name" value="C5-Methyltransferase"/>
</dbReference>
<organism evidence="10 12">
    <name type="scientific">Chryseobacterium taihuense</name>
    <dbReference type="NCBI Taxonomy" id="1141221"/>
    <lineage>
        <taxon>Bacteria</taxon>
        <taxon>Pseudomonadati</taxon>
        <taxon>Bacteroidota</taxon>
        <taxon>Flavobacteriia</taxon>
        <taxon>Flavobacteriales</taxon>
        <taxon>Weeksellaceae</taxon>
        <taxon>Chryseobacterium group</taxon>
        <taxon>Chryseobacterium</taxon>
    </lineage>
</organism>
<evidence type="ECO:0000256" key="6">
    <source>
        <dbReference type="PROSITE-ProRule" id="PRU01016"/>
    </source>
</evidence>
<dbReference type="Gene3D" id="3.90.120.10">
    <property type="entry name" value="DNA Methylase, subunit A, domain 2"/>
    <property type="match status" value="1"/>
</dbReference>
<dbReference type="PRINTS" id="PR00105">
    <property type="entry name" value="C5METTRFRASE"/>
</dbReference>
<evidence type="ECO:0000313" key="12">
    <source>
        <dbReference type="Proteomes" id="UP000290013"/>
    </source>
</evidence>
<proteinExistence type="inferred from homology"/>
<dbReference type="GO" id="GO:0044027">
    <property type="term" value="P:negative regulation of gene expression via chromosomal CpG island methylation"/>
    <property type="evidence" value="ECO:0007669"/>
    <property type="project" value="TreeGrafter"/>
</dbReference>
<dbReference type="GO" id="GO:0003677">
    <property type="term" value="F:DNA binding"/>
    <property type="evidence" value="ECO:0007669"/>
    <property type="project" value="TreeGrafter"/>
</dbReference>
<reference evidence="10 12" key="2">
    <citation type="submission" date="2019-02" db="EMBL/GenBank/DDBJ databases">
        <authorList>
            <consortium name="Pathogen Informatics"/>
        </authorList>
    </citation>
    <scope>NUCLEOTIDE SEQUENCE [LARGE SCALE GENOMIC DNA]</scope>
    <source>
        <strain evidence="10 12">3012STDY6944375</strain>
    </source>
</reference>
<dbReference type="PROSITE" id="PS00095">
    <property type="entry name" value="C5_MTASE_2"/>
    <property type="match status" value="1"/>
</dbReference>
<dbReference type="GO" id="GO:0003886">
    <property type="term" value="F:DNA (cytosine-5-)-methyltransferase activity"/>
    <property type="evidence" value="ECO:0007669"/>
    <property type="project" value="UniProtKB-EC"/>
</dbReference>
<dbReference type="Pfam" id="PF00145">
    <property type="entry name" value="DNA_methylase"/>
    <property type="match status" value="1"/>
</dbReference>
<evidence type="ECO:0000313" key="11">
    <source>
        <dbReference type="Proteomes" id="UP000199242"/>
    </source>
</evidence>
<dbReference type="PANTHER" id="PTHR10629">
    <property type="entry name" value="CYTOSINE-SPECIFIC METHYLTRANSFERASE"/>
    <property type="match status" value="1"/>
</dbReference>
<name>A0A1G9Q8C3_9FLAO</name>
<dbReference type="InterPro" id="IPR018117">
    <property type="entry name" value="C5_DNA_meth_AS"/>
</dbReference>
<keyword evidence="4" id="KW-0680">Restriction system</keyword>
<dbReference type="KEGG" id="ctai:NCTC12078_02177"/>
<evidence type="ECO:0000313" key="10">
    <source>
        <dbReference type="EMBL" id="VFB04154.1"/>
    </source>
</evidence>
<dbReference type="EC" id="2.1.1.37" evidence="8"/>
<evidence type="ECO:0000256" key="4">
    <source>
        <dbReference type="ARBA" id="ARBA00022747"/>
    </source>
</evidence>
<sequence length="355" mass="40311">MSDFKLSKPKVIDLFCGVGGLSHGFVQEDINVLAGIDIDETCRFAFERNNNSKFISKSITEISADEITEIYGDSNIKILVGCAPCQNFSSYMFKDKEKESNKWKLLYEFSRLIKNVQPEIVSMENVAQLLNFKKAPVFQDFLDNLTDLGYYVHYEVVYCPDYGIPQNRKRLILLASKFGDIKLIPKTHTKENYITVKDAIGSLSPIKDGEKDKNDIIHFSRKLTPKNKKRIKATPYGGSWKDWSEDLKLDCHKKDSGKSYPSVYGRMVWEKPSPTMTTHCIGYGNGRFGHPEQDRAISLREAALLQTFPLDYKFVENKDYNSTVIARQIGNAVPVKLGQVVAQSIKAHLKELGKV</sequence>
<keyword evidence="1 6" id="KW-0489">Methyltransferase</keyword>
<dbReference type="EMBL" id="LR215974">
    <property type="protein sequence ID" value="VFB04154.1"/>
    <property type="molecule type" value="Genomic_DNA"/>
</dbReference>
<dbReference type="STRING" id="1141221.SAMN05216273_11240"/>
<comment type="catalytic activity">
    <reaction evidence="5 8">
        <text>a 2'-deoxycytidine in DNA + S-adenosyl-L-methionine = a 5-methyl-2'-deoxycytidine in DNA + S-adenosyl-L-homocysteine + H(+)</text>
        <dbReference type="Rhea" id="RHEA:13681"/>
        <dbReference type="Rhea" id="RHEA-COMP:11369"/>
        <dbReference type="Rhea" id="RHEA-COMP:11370"/>
        <dbReference type="ChEBI" id="CHEBI:15378"/>
        <dbReference type="ChEBI" id="CHEBI:57856"/>
        <dbReference type="ChEBI" id="CHEBI:59789"/>
        <dbReference type="ChEBI" id="CHEBI:85452"/>
        <dbReference type="ChEBI" id="CHEBI:85454"/>
        <dbReference type="EC" id="2.1.1.37"/>
    </reaction>
</comment>
<dbReference type="AlphaFoldDB" id="A0A1G9Q8C3"/>
<dbReference type="REBASE" id="301945">
    <property type="entry name" value="M.Cgl44375ORF2177P"/>
</dbReference>
<reference evidence="9 11" key="1">
    <citation type="submission" date="2016-10" db="EMBL/GenBank/DDBJ databases">
        <authorList>
            <person name="Varghese N."/>
            <person name="Submissions S."/>
        </authorList>
    </citation>
    <scope>NUCLEOTIDE SEQUENCE [LARGE SCALE GENOMIC DNA]</scope>
    <source>
        <strain evidence="9 11">CGMCC 1.10941</strain>
    </source>
</reference>
<evidence type="ECO:0000256" key="1">
    <source>
        <dbReference type="ARBA" id="ARBA00022603"/>
    </source>
</evidence>
<dbReference type="NCBIfam" id="TIGR00675">
    <property type="entry name" value="dcm"/>
    <property type="match status" value="1"/>
</dbReference>
<dbReference type="PANTHER" id="PTHR10629:SF52">
    <property type="entry name" value="DNA (CYTOSINE-5)-METHYLTRANSFERASE 1"/>
    <property type="match status" value="1"/>
</dbReference>
<evidence type="ECO:0000256" key="3">
    <source>
        <dbReference type="ARBA" id="ARBA00022691"/>
    </source>
</evidence>
<dbReference type="InterPro" id="IPR029063">
    <property type="entry name" value="SAM-dependent_MTases_sf"/>
</dbReference>
<dbReference type="GO" id="GO:0032259">
    <property type="term" value="P:methylation"/>
    <property type="evidence" value="ECO:0007669"/>
    <property type="project" value="UniProtKB-KW"/>
</dbReference>
<keyword evidence="3 6" id="KW-0949">S-adenosyl-L-methionine</keyword>
<evidence type="ECO:0000256" key="5">
    <source>
        <dbReference type="ARBA" id="ARBA00047422"/>
    </source>
</evidence>
<keyword evidence="11" id="KW-1185">Reference proteome</keyword>
<gene>
    <name evidence="10" type="primary">haeIIIM_2</name>
    <name evidence="10" type="ORF">NCTC12078_02177</name>
    <name evidence="9" type="ORF">SAMN05216273_11240</name>
</gene>
<dbReference type="GO" id="GO:0009307">
    <property type="term" value="P:DNA restriction-modification system"/>
    <property type="evidence" value="ECO:0007669"/>
    <property type="project" value="UniProtKB-KW"/>
</dbReference>
<dbReference type="Proteomes" id="UP000290013">
    <property type="component" value="Chromosome"/>
</dbReference>
<evidence type="ECO:0000313" key="9">
    <source>
        <dbReference type="EMBL" id="SDM07266.1"/>
    </source>
</evidence>
<dbReference type="RefSeq" id="WP_089744668.1">
    <property type="nucleotide sequence ID" value="NZ_FNHD01000012.1"/>
</dbReference>
<dbReference type="PROSITE" id="PS51679">
    <property type="entry name" value="SAM_MT_C5"/>
    <property type="match status" value="1"/>
</dbReference>
<dbReference type="Gene3D" id="3.40.50.150">
    <property type="entry name" value="Vaccinia Virus protein VP39"/>
    <property type="match status" value="1"/>
</dbReference>
<dbReference type="SUPFAM" id="SSF53335">
    <property type="entry name" value="S-adenosyl-L-methionine-dependent methyltransferases"/>
    <property type="match status" value="1"/>
</dbReference>
<evidence type="ECO:0000256" key="2">
    <source>
        <dbReference type="ARBA" id="ARBA00022679"/>
    </source>
</evidence>
<comment type="similarity">
    <text evidence="6 7">Belongs to the class I-like SAM-binding methyltransferase superfamily. C5-methyltransferase family.</text>
</comment>
<dbReference type="PROSITE" id="PS00094">
    <property type="entry name" value="C5_MTASE_1"/>
    <property type="match status" value="1"/>
</dbReference>
<evidence type="ECO:0000256" key="8">
    <source>
        <dbReference type="RuleBase" id="RU000417"/>
    </source>
</evidence>
<protein>
    <recommendedName>
        <fullName evidence="8">Cytosine-specific methyltransferase</fullName>
        <ecNumber evidence="8">2.1.1.37</ecNumber>
    </recommendedName>
</protein>